<accession>A0A061FFX7</accession>
<dbReference type="InParanoid" id="A0A061FFX7"/>
<dbReference type="eggNOG" id="KOG1075">
    <property type="taxonomic scope" value="Eukaryota"/>
</dbReference>
<dbReference type="AlphaFoldDB" id="A0A061FFX7"/>
<feature type="domain" description="RNase H type-1" evidence="1">
    <location>
        <begin position="8"/>
        <end position="141"/>
    </location>
</feature>
<protein>
    <recommendedName>
        <fullName evidence="1">RNase H type-1 domain-containing protein</fullName>
    </recommendedName>
</protein>
<sequence length="165" mass="18362">MVEWTNPMEGFMKFNVDGAASGCPGEAGIGGILRNSVGETKMMFSKAIGRGDANLAEVLAIRQAFMMFAASNWNESHFLVIESDSFNAVSWIKSPSQAPWRMRKWILQIETLKRKVKKWEIIHVRREANQQADSLAKAGIGRATDLVNFWTEVRDSASAGNGNLR</sequence>
<evidence type="ECO:0000313" key="3">
    <source>
        <dbReference type="Proteomes" id="UP000026915"/>
    </source>
</evidence>
<gene>
    <name evidence="2" type="ORF">TCM_034766</name>
</gene>
<evidence type="ECO:0000313" key="2">
    <source>
        <dbReference type="EMBL" id="EOY15808.1"/>
    </source>
</evidence>
<dbReference type="GO" id="GO:0004523">
    <property type="term" value="F:RNA-DNA hybrid ribonuclease activity"/>
    <property type="evidence" value="ECO:0007669"/>
    <property type="project" value="InterPro"/>
</dbReference>
<dbReference type="InterPro" id="IPR002156">
    <property type="entry name" value="RNaseH_domain"/>
</dbReference>
<name>A0A061FFX7_THECC</name>
<reference evidence="2 3" key="1">
    <citation type="journal article" date="2013" name="Genome Biol.">
        <title>The genome sequence of the most widely cultivated cacao type and its use to identify candidate genes regulating pod color.</title>
        <authorList>
            <person name="Motamayor J.C."/>
            <person name="Mockaitis K."/>
            <person name="Schmutz J."/>
            <person name="Haiminen N."/>
            <person name="Iii D.L."/>
            <person name="Cornejo O."/>
            <person name="Findley S.D."/>
            <person name="Zheng P."/>
            <person name="Utro F."/>
            <person name="Royaert S."/>
            <person name="Saski C."/>
            <person name="Jenkins J."/>
            <person name="Podicheti R."/>
            <person name="Zhao M."/>
            <person name="Scheffler B.E."/>
            <person name="Stack J.C."/>
            <person name="Feltus F.A."/>
            <person name="Mustiga G.M."/>
            <person name="Amores F."/>
            <person name="Phillips W."/>
            <person name="Marelli J.P."/>
            <person name="May G.D."/>
            <person name="Shapiro H."/>
            <person name="Ma J."/>
            <person name="Bustamante C.D."/>
            <person name="Schnell R.J."/>
            <person name="Main D."/>
            <person name="Gilbert D."/>
            <person name="Parida L."/>
            <person name="Kuhn D.N."/>
        </authorList>
    </citation>
    <scope>NUCLEOTIDE SEQUENCE [LARGE SCALE GENOMIC DNA]</scope>
    <source>
        <strain evidence="3">cv. Matina 1-6</strain>
    </source>
</reference>
<dbReference type="PANTHER" id="PTHR33033">
    <property type="entry name" value="POLYNUCLEOTIDYL TRANSFERASE, RIBONUCLEASE H-LIKE SUPERFAMILY PROTEIN-RELATED"/>
    <property type="match status" value="1"/>
</dbReference>
<keyword evidence="3" id="KW-1185">Reference proteome</keyword>
<dbReference type="PANTHER" id="PTHR33033:SF121">
    <property type="entry name" value="POLYNUCLEOTIDYL TRANSFERASE, RIBONUCLEASE H-LIKE SUPERFAMILY PROTEIN"/>
    <property type="match status" value="1"/>
</dbReference>
<dbReference type="CDD" id="cd06222">
    <property type="entry name" value="RNase_H_like"/>
    <property type="match status" value="1"/>
</dbReference>
<proteinExistence type="predicted"/>
<dbReference type="InterPro" id="IPR012337">
    <property type="entry name" value="RNaseH-like_sf"/>
</dbReference>
<dbReference type="Gene3D" id="3.30.420.10">
    <property type="entry name" value="Ribonuclease H-like superfamily/Ribonuclease H"/>
    <property type="match status" value="1"/>
</dbReference>
<dbReference type="Pfam" id="PF13456">
    <property type="entry name" value="RVT_3"/>
    <property type="match status" value="1"/>
</dbReference>
<dbReference type="EMBL" id="CM001886">
    <property type="protein sequence ID" value="EOY15808.1"/>
    <property type="molecule type" value="Genomic_DNA"/>
</dbReference>
<dbReference type="InterPro" id="IPR036397">
    <property type="entry name" value="RNaseH_sf"/>
</dbReference>
<dbReference type="InterPro" id="IPR044730">
    <property type="entry name" value="RNase_H-like_dom_plant"/>
</dbReference>
<dbReference type="Proteomes" id="UP000026915">
    <property type="component" value="Chromosome 8"/>
</dbReference>
<dbReference type="HOGENOM" id="CLU_000680_21_3_1"/>
<dbReference type="GO" id="GO:0003676">
    <property type="term" value="F:nucleic acid binding"/>
    <property type="evidence" value="ECO:0007669"/>
    <property type="project" value="InterPro"/>
</dbReference>
<dbReference type="PROSITE" id="PS50879">
    <property type="entry name" value="RNASE_H_1"/>
    <property type="match status" value="1"/>
</dbReference>
<dbReference type="OMA" id="ASNWADE"/>
<organism evidence="2 3">
    <name type="scientific">Theobroma cacao</name>
    <name type="common">Cacao</name>
    <name type="synonym">Cocoa</name>
    <dbReference type="NCBI Taxonomy" id="3641"/>
    <lineage>
        <taxon>Eukaryota</taxon>
        <taxon>Viridiplantae</taxon>
        <taxon>Streptophyta</taxon>
        <taxon>Embryophyta</taxon>
        <taxon>Tracheophyta</taxon>
        <taxon>Spermatophyta</taxon>
        <taxon>Magnoliopsida</taxon>
        <taxon>eudicotyledons</taxon>
        <taxon>Gunneridae</taxon>
        <taxon>Pentapetalae</taxon>
        <taxon>rosids</taxon>
        <taxon>malvids</taxon>
        <taxon>Malvales</taxon>
        <taxon>Malvaceae</taxon>
        <taxon>Byttnerioideae</taxon>
        <taxon>Theobroma</taxon>
    </lineage>
</organism>
<dbReference type="Gramene" id="EOY15808">
    <property type="protein sequence ID" value="EOY15808"/>
    <property type="gene ID" value="TCM_034766"/>
</dbReference>
<evidence type="ECO:0000259" key="1">
    <source>
        <dbReference type="PROSITE" id="PS50879"/>
    </source>
</evidence>
<dbReference type="SUPFAM" id="SSF53098">
    <property type="entry name" value="Ribonuclease H-like"/>
    <property type="match status" value="1"/>
</dbReference>